<gene>
    <name evidence="2" type="ORF">GFC01_00515</name>
</gene>
<dbReference type="PANTHER" id="PTHR43591:SF24">
    <property type="entry name" value="2-METHOXY-6-POLYPRENYL-1,4-BENZOQUINOL METHYLASE, MITOCHONDRIAL"/>
    <property type="match status" value="1"/>
</dbReference>
<protein>
    <submittedName>
        <fullName evidence="2">Methyltransferase domain-containing protein</fullName>
    </submittedName>
</protein>
<dbReference type="Pfam" id="PF08241">
    <property type="entry name" value="Methyltransf_11"/>
    <property type="match status" value="1"/>
</dbReference>
<dbReference type="PANTHER" id="PTHR43591">
    <property type="entry name" value="METHYLTRANSFERASE"/>
    <property type="match status" value="1"/>
</dbReference>
<dbReference type="AlphaFoldDB" id="A0A6N7ILE6"/>
<dbReference type="RefSeq" id="WP_152944751.1">
    <property type="nucleotide sequence ID" value="NZ_WHYR01000001.1"/>
</dbReference>
<dbReference type="SUPFAM" id="SSF53335">
    <property type="entry name" value="S-adenosyl-L-methionine-dependent methyltransferases"/>
    <property type="match status" value="1"/>
</dbReference>
<reference evidence="2 3" key="1">
    <citation type="submission" date="2019-10" db="EMBL/GenBank/DDBJ databases">
        <title>Comparative genomics of sulfur disproportionating microorganisms.</title>
        <authorList>
            <person name="Ward L.M."/>
            <person name="Bertran E."/>
            <person name="Johnston D."/>
        </authorList>
    </citation>
    <scope>NUCLEOTIDE SEQUENCE [LARGE SCALE GENOMIC DNA]</scope>
    <source>
        <strain evidence="2 3">DSM 14055</strain>
    </source>
</reference>
<accession>A0A6N7ILE6</accession>
<evidence type="ECO:0000259" key="1">
    <source>
        <dbReference type="Pfam" id="PF08241"/>
    </source>
</evidence>
<dbReference type="EMBL" id="WHYR01000001">
    <property type="protein sequence ID" value="MQL50785.1"/>
    <property type="molecule type" value="Genomic_DNA"/>
</dbReference>
<dbReference type="OrthoDB" id="9772751at2"/>
<dbReference type="CDD" id="cd02440">
    <property type="entry name" value="AdoMet_MTases"/>
    <property type="match status" value="1"/>
</dbReference>
<organism evidence="2 3">
    <name type="scientific">Desulfofundulus thermobenzoicus</name>
    <dbReference type="NCBI Taxonomy" id="29376"/>
    <lineage>
        <taxon>Bacteria</taxon>
        <taxon>Bacillati</taxon>
        <taxon>Bacillota</taxon>
        <taxon>Clostridia</taxon>
        <taxon>Eubacteriales</taxon>
        <taxon>Peptococcaceae</taxon>
        <taxon>Desulfofundulus</taxon>
    </lineage>
</organism>
<sequence>MPFAGRYRVYENGDLRRITGDTVRPGGFTLTGRALVFCSFTPGARVLDVGCGTGATVEHLITRYKLDAVGVDPSPVLLEQGRRRCPGLPLLEAAGESLPFGDGEMDGVFMECALTVMEDPDGALAECYRVLKDGGWLVVTDVYARNPEGVADLRKLPAASCLTGAMGGRELKKKIERGGFAIVLWEDHSRLLAELAGRIILAGGSLEIFYGHSACGAAQGRDIREAIKKSRPGYFLLIARKQGVGSHLPERSARLG</sequence>
<evidence type="ECO:0000313" key="3">
    <source>
        <dbReference type="Proteomes" id="UP000441717"/>
    </source>
</evidence>
<comment type="caution">
    <text evidence="2">The sequence shown here is derived from an EMBL/GenBank/DDBJ whole genome shotgun (WGS) entry which is preliminary data.</text>
</comment>
<keyword evidence="2" id="KW-0489">Methyltransferase</keyword>
<keyword evidence="2" id="KW-0808">Transferase</keyword>
<keyword evidence="3" id="KW-1185">Reference proteome</keyword>
<evidence type="ECO:0000313" key="2">
    <source>
        <dbReference type="EMBL" id="MQL50785.1"/>
    </source>
</evidence>
<name>A0A6N7ILE6_9FIRM</name>
<proteinExistence type="predicted"/>
<dbReference type="InterPro" id="IPR029063">
    <property type="entry name" value="SAM-dependent_MTases_sf"/>
</dbReference>
<dbReference type="Gene3D" id="3.40.50.150">
    <property type="entry name" value="Vaccinia Virus protein VP39"/>
    <property type="match status" value="1"/>
</dbReference>
<dbReference type="NCBIfam" id="NF045667">
    <property type="entry name" value="MTase_DVU1556"/>
    <property type="match status" value="1"/>
</dbReference>
<dbReference type="Proteomes" id="UP000441717">
    <property type="component" value="Unassembled WGS sequence"/>
</dbReference>
<feature type="domain" description="Methyltransferase type 11" evidence="1">
    <location>
        <begin position="47"/>
        <end position="139"/>
    </location>
</feature>
<dbReference type="GO" id="GO:0008757">
    <property type="term" value="F:S-adenosylmethionine-dependent methyltransferase activity"/>
    <property type="evidence" value="ECO:0007669"/>
    <property type="project" value="InterPro"/>
</dbReference>
<dbReference type="GO" id="GO:0032259">
    <property type="term" value="P:methylation"/>
    <property type="evidence" value="ECO:0007669"/>
    <property type="project" value="UniProtKB-KW"/>
</dbReference>
<dbReference type="InterPro" id="IPR013216">
    <property type="entry name" value="Methyltransf_11"/>
</dbReference>